<sequence length="77" mass="8731">MEMKLLYCRLTNFVAFFSELLQASQPFVAQSSDMRDCAACGRALRVDLDDRNSRASHPWPTKGQIRGGSADRHRPMD</sequence>
<dbReference type="AlphaFoldDB" id="A0A2A6LRA7"/>
<organism evidence="2 3">
    <name type="scientific">Rhizobium fredii</name>
    <name type="common">Sinorhizobium fredii</name>
    <dbReference type="NCBI Taxonomy" id="380"/>
    <lineage>
        <taxon>Bacteria</taxon>
        <taxon>Pseudomonadati</taxon>
        <taxon>Pseudomonadota</taxon>
        <taxon>Alphaproteobacteria</taxon>
        <taxon>Hyphomicrobiales</taxon>
        <taxon>Rhizobiaceae</taxon>
        <taxon>Sinorhizobium/Ensifer group</taxon>
        <taxon>Sinorhizobium</taxon>
    </lineage>
</organism>
<evidence type="ECO:0000313" key="2">
    <source>
        <dbReference type="EMBL" id="PDT44762.1"/>
    </source>
</evidence>
<evidence type="ECO:0000313" key="3">
    <source>
        <dbReference type="Proteomes" id="UP000220353"/>
    </source>
</evidence>
<comment type="caution">
    <text evidence="2">The sequence shown here is derived from an EMBL/GenBank/DDBJ whole genome shotgun (WGS) entry which is preliminary data.</text>
</comment>
<dbReference type="EMBL" id="NWTC01000028">
    <property type="protein sequence ID" value="PDT44762.1"/>
    <property type="molecule type" value="Genomic_DNA"/>
</dbReference>
<dbReference type="RefSeq" id="WP_097587672.1">
    <property type="nucleotide sequence ID" value="NZ_NWTC01000028.1"/>
</dbReference>
<name>A0A2A6LRA7_RHIFR</name>
<accession>A0A2A6LRA7</accession>
<reference evidence="2 3" key="1">
    <citation type="submission" date="2017-09" db="EMBL/GenBank/DDBJ databases">
        <title>Comparative genomics of rhizobia isolated from Phaseolus vulgaris in China.</title>
        <authorList>
            <person name="Tong W."/>
        </authorList>
    </citation>
    <scope>NUCLEOTIDE SEQUENCE [LARGE SCALE GENOMIC DNA]</scope>
    <source>
        <strain evidence="2 3">PCH1</strain>
    </source>
</reference>
<feature type="region of interest" description="Disordered" evidence="1">
    <location>
        <begin position="51"/>
        <end position="77"/>
    </location>
</feature>
<proteinExistence type="predicted"/>
<evidence type="ECO:0000256" key="1">
    <source>
        <dbReference type="SAM" id="MobiDB-lite"/>
    </source>
</evidence>
<gene>
    <name evidence="2" type="ORF">CO661_27130</name>
</gene>
<protein>
    <submittedName>
        <fullName evidence="2">Uncharacterized protein</fullName>
    </submittedName>
</protein>
<dbReference type="Proteomes" id="UP000220353">
    <property type="component" value="Unassembled WGS sequence"/>
</dbReference>